<dbReference type="PANTHER" id="PTHR33121">
    <property type="entry name" value="CYCLIC DI-GMP PHOSPHODIESTERASE PDEF"/>
    <property type="match status" value="1"/>
</dbReference>
<dbReference type="SMART" id="SM00052">
    <property type="entry name" value="EAL"/>
    <property type="match status" value="1"/>
</dbReference>
<dbReference type="Gene3D" id="3.20.20.450">
    <property type="entry name" value="EAL domain"/>
    <property type="match status" value="1"/>
</dbReference>
<dbReference type="InterPro" id="IPR035919">
    <property type="entry name" value="EAL_sf"/>
</dbReference>
<dbReference type="SUPFAM" id="SSF141868">
    <property type="entry name" value="EAL domain-like"/>
    <property type="match status" value="1"/>
</dbReference>
<dbReference type="CDD" id="cd01948">
    <property type="entry name" value="EAL"/>
    <property type="match status" value="1"/>
</dbReference>
<proteinExistence type="predicted"/>
<gene>
    <name evidence="3" type="ORF">L2737_09795</name>
</gene>
<dbReference type="EMBL" id="JAKIKU010000004">
    <property type="protein sequence ID" value="MCL1045618.1"/>
    <property type="molecule type" value="Genomic_DNA"/>
</dbReference>
<dbReference type="Pfam" id="PF00563">
    <property type="entry name" value="EAL"/>
    <property type="match status" value="1"/>
</dbReference>
<dbReference type="Gene3D" id="3.30.70.270">
    <property type="match status" value="1"/>
</dbReference>
<evidence type="ECO:0000259" key="2">
    <source>
        <dbReference type="PROSITE" id="PS50887"/>
    </source>
</evidence>
<dbReference type="PROSITE" id="PS50887">
    <property type="entry name" value="GGDEF"/>
    <property type="match status" value="1"/>
</dbReference>
<dbReference type="RefSeq" id="WP_248955613.1">
    <property type="nucleotide sequence ID" value="NZ_JAKIKU010000004.1"/>
</dbReference>
<sequence>MIDSELESIWVSKQSSELSRLLSSEQVATEVEALQQQLGCDGVIVILSQVSEHITSGFVLQANALKVYENNRQNAEILGLSLASFPILCEQLLLNQHSGLFPDKDLEPESSEVKQSHFSVRLIDELNQFITSSTLPIQLHINHTVVIGNSRLCLVPYQHQHTGIVAQADAKFYLVNESALTLCSQVELTRVTELLNNKELQYLELFQQLPVACALIDKDNNVSKQNQVANQNLPLHLNQSLFSVINSDDHLLLEDCLHIVREGALHQSWCEIPLIIAGTKHWYKMSFCRALDIENHLLMMVEDISERYRLADELSFQSNYDPLTGLPNRVQFEAMLEEAIDAKDRLPACVAFLDLDQFQVINDVSGHKAGDELLCQVSKRLSLLLRTGDIVARLGGDEFGILMFYADKESAELVAKRICQQLSEHEFIWGEITHNVSISMGLSELDSRTSDIYSIMSQADAACRIAKEGGRNRWHFYCKNDPQMHQLYNQMLASVDIISALALNQFELFYQLIEPLSSDESGIHMEILLRMVQEDGRYVSPGVFLPAAERYNLASKIDRWVIDNLLKWGARHMEIWEQLSMVSVNLSALSLSDSKFMSWLEMRLMVEPELVSKLCFEITETAAVSQLEQATALIDLLKPLGCKLALDDFGSGFSSFAYLKCLDVDYVKIDGQFVVNVCDDRSDKAIVSAICQLGKDMDFEVIGEFVESETIGRLLRELGVDYGQGYAIGRPARLIELSSGVRSPWLLN</sequence>
<dbReference type="PANTHER" id="PTHR33121:SF23">
    <property type="entry name" value="CYCLIC DI-GMP PHOSPHODIESTERASE PDEB"/>
    <property type="match status" value="1"/>
</dbReference>
<dbReference type="Pfam" id="PF00990">
    <property type="entry name" value="GGDEF"/>
    <property type="match status" value="1"/>
</dbReference>
<dbReference type="SUPFAM" id="SSF55073">
    <property type="entry name" value="Nucleotide cyclase"/>
    <property type="match status" value="1"/>
</dbReference>
<dbReference type="InterPro" id="IPR050706">
    <property type="entry name" value="Cyclic-di-GMP_PDE-like"/>
</dbReference>
<dbReference type="InterPro" id="IPR001633">
    <property type="entry name" value="EAL_dom"/>
</dbReference>
<evidence type="ECO:0000313" key="3">
    <source>
        <dbReference type="EMBL" id="MCL1045618.1"/>
    </source>
</evidence>
<dbReference type="SMART" id="SM00267">
    <property type="entry name" value="GGDEF"/>
    <property type="match status" value="1"/>
</dbReference>
<dbReference type="InterPro" id="IPR043128">
    <property type="entry name" value="Rev_trsase/Diguanyl_cyclase"/>
</dbReference>
<reference evidence="3 4" key="1">
    <citation type="submission" date="2022-01" db="EMBL/GenBank/DDBJ databases">
        <title>Whole genome-based taxonomy of the Shewanellaceae.</title>
        <authorList>
            <person name="Martin-Rodriguez A.J."/>
        </authorList>
    </citation>
    <scope>NUCLEOTIDE SEQUENCE [LARGE SCALE GENOMIC DNA]</scope>
    <source>
        <strain evidence="3 4">DSM 24955</strain>
    </source>
</reference>
<comment type="caution">
    <text evidence="3">The sequence shown here is derived from an EMBL/GenBank/DDBJ whole genome shotgun (WGS) entry which is preliminary data.</text>
</comment>
<organism evidence="3 4">
    <name type="scientific">Shewanella electrodiphila</name>
    <dbReference type="NCBI Taxonomy" id="934143"/>
    <lineage>
        <taxon>Bacteria</taxon>
        <taxon>Pseudomonadati</taxon>
        <taxon>Pseudomonadota</taxon>
        <taxon>Gammaproteobacteria</taxon>
        <taxon>Alteromonadales</taxon>
        <taxon>Shewanellaceae</taxon>
        <taxon>Shewanella</taxon>
    </lineage>
</organism>
<dbReference type="InterPro" id="IPR000160">
    <property type="entry name" value="GGDEF_dom"/>
</dbReference>
<dbReference type="InterPro" id="IPR029787">
    <property type="entry name" value="Nucleotide_cyclase"/>
</dbReference>
<feature type="domain" description="GGDEF" evidence="2">
    <location>
        <begin position="346"/>
        <end position="479"/>
    </location>
</feature>
<accession>A0ABT0KP46</accession>
<evidence type="ECO:0000259" key="1">
    <source>
        <dbReference type="PROSITE" id="PS50883"/>
    </source>
</evidence>
<keyword evidence="4" id="KW-1185">Reference proteome</keyword>
<name>A0ABT0KP46_9GAMM</name>
<protein>
    <submittedName>
        <fullName evidence="3">EAL domain-containing protein</fullName>
    </submittedName>
</protein>
<dbReference type="NCBIfam" id="TIGR00254">
    <property type="entry name" value="GGDEF"/>
    <property type="match status" value="1"/>
</dbReference>
<dbReference type="CDD" id="cd01949">
    <property type="entry name" value="GGDEF"/>
    <property type="match status" value="1"/>
</dbReference>
<evidence type="ECO:0000313" key="4">
    <source>
        <dbReference type="Proteomes" id="UP001202134"/>
    </source>
</evidence>
<dbReference type="Proteomes" id="UP001202134">
    <property type="component" value="Unassembled WGS sequence"/>
</dbReference>
<feature type="domain" description="EAL" evidence="1">
    <location>
        <begin position="490"/>
        <end position="745"/>
    </location>
</feature>
<dbReference type="PROSITE" id="PS50883">
    <property type="entry name" value="EAL"/>
    <property type="match status" value="1"/>
</dbReference>